<proteinExistence type="predicted"/>
<evidence type="ECO:0000256" key="1">
    <source>
        <dbReference type="SAM" id="MobiDB-lite"/>
    </source>
</evidence>
<dbReference type="AlphaFoldDB" id="A0A9D4ZHS7"/>
<reference evidence="2" key="1">
    <citation type="submission" date="2021-01" db="EMBL/GenBank/DDBJ databases">
        <title>Adiantum capillus-veneris genome.</title>
        <authorList>
            <person name="Fang Y."/>
            <person name="Liao Q."/>
        </authorList>
    </citation>
    <scope>NUCLEOTIDE SEQUENCE</scope>
    <source>
        <strain evidence="2">H3</strain>
        <tissue evidence="2">Leaf</tissue>
    </source>
</reference>
<evidence type="ECO:0000313" key="3">
    <source>
        <dbReference type="Proteomes" id="UP000886520"/>
    </source>
</evidence>
<keyword evidence="3" id="KW-1185">Reference proteome</keyword>
<dbReference type="Proteomes" id="UP000886520">
    <property type="component" value="Chromosome 8"/>
</dbReference>
<feature type="region of interest" description="Disordered" evidence="1">
    <location>
        <begin position="1"/>
        <end position="22"/>
    </location>
</feature>
<protein>
    <submittedName>
        <fullName evidence="2">Uncharacterized protein</fullName>
    </submittedName>
</protein>
<name>A0A9D4ZHS7_ADICA</name>
<organism evidence="2 3">
    <name type="scientific">Adiantum capillus-veneris</name>
    <name type="common">Maidenhair fern</name>
    <dbReference type="NCBI Taxonomy" id="13818"/>
    <lineage>
        <taxon>Eukaryota</taxon>
        <taxon>Viridiplantae</taxon>
        <taxon>Streptophyta</taxon>
        <taxon>Embryophyta</taxon>
        <taxon>Tracheophyta</taxon>
        <taxon>Polypodiopsida</taxon>
        <taxon>Polypodiidae</taxon>
        <taxon>Polypodiales</taxon>
        <taxon>Pteridineae</taxon>
        <taxon>Pteridaceae</taxon>
        <taxon>Vittarioideae</taxon>
        <taxon>Adiantum</taxon>
    </lineage>
</organism>
<gene>
    <name evidence="2" type="ORF">GOP47_0008153</name>
</gene>
<sequence>MQSEGGAAMDNGRGLHEGGPPPEMFYMKRPCLGYDQRDGQYELGGCHHWGLNQRCISQLAGCQDQKARGTRGHNQVGLVWVKGSREPRRRKPRWY</sequence>
<comment type="caution">
    <text evidence="2">The sequence shown here is derived from an EMBL/GenBank/DDBJ whole genome shotgun (WGS) entry which is preliminary data.</text>
</comment>
<evidence type="ECO:0000313" key="2">
    <source>
        <dbReference type="EMBL" id="KAI5076088.1"/>
    </source>
</evidence>
<accession>A0A9D4ZHS7</accession>
<dbReference type="EMBL" id="JABFUD020000008">
    <property type="protein sequence ID" value="KAI5076088.1"/>
    <property type="molecule type" value="Genomic_DNA"/>
</dbReference>